<proteinExistence type="predicted"/>
<gene>
    <name evidence="1" type="primary">Nfu_g_1_000984</name>
</gene>
<protein>
    <submittedName>
        <fullName evidence="1">Uncharacterized protein</fullName>
    </submittedName>
</protein>
<feature type="non-terminal residue" evidence="1">
    <location>
        <position position="79"/>
    </location>
</feature>
<reference evidence="1" key="2">
    <citation type="submission" date="2016-06" db="EMBL/GenBank/DDBJ databases">
        <title>The genome of a short-lived fish provides insights into sex chromosome evolution and the genetic control of aging.</title>
        <authorList>
            <person name="Reichwald K."/>
            <person name="Felder M."/>
            <person name="Petzold A."/>
            <person name="Koch P."/>
            <person name="Groth M."/>
            <person name="Platzer M."/>
        </authorList>
    </citation>
    <scope>NUCLEOTIDE SEQUENCE</scope>
    <source>
        <tissue evidence="1">Brain</tissue>
    </source>
</reference>
<dbReference type="EMBL" id="HAED01001720">
    <property type="protein sequence ID" value="SBQ87565.1"/>
    <property type="molecule type" value="Transcribed_RNA"/>
</dbReference>
<organism evidence="1">
    <name type="scientific">Nothobranchius kuhntae</name>
    <name type="common">Beira killifish</name>
    <dbReference type="NCBI Taxonomy" id="321403"/>
    <lineage>
        <taxon>Eukaryota</taxon>
        <taxon>Metazoa</taxon>
        <taxon>Chordata</taxon>
        <taxon>Craniata</taxon>
        <taxon>Vertebrata</taxon>
        <taxon>Euteleostomi</taxon>
        <taxon>Actinopterygii</taxon>
        <taxon>Neopterygii</taxon>
        <taxon>Teleostei</taxon>
        <taxon>Neoteleostei</taxon>
        <taxon>Acanthomorphata</taxon>
        <taxon>Ovalentaria</taxon>
        <taxon>Atherinomorphae</taxon>
        <taxon>Cyprinodontiformes</taxon>
        <taxon>Nothobranchiidae</taxon>
        <taxon>Nothobranchius</taxon>
    </lineage>
</organism>
<name>A0A1A8HT54_NOTKU</name>
<feature type="non-terminal residue" evidence="1">
    <location>
        <position position="1"/>
    </location>
</feature>
<evidence type="ECO:0000313" key="1">
    <source>
        <dbReference type="EMBL" id="SBQ87565.1"/>
    </source>
</evidence>
<dbReference type="AlphaFoldDB" id="A0A1A8HT54"/>
<accession>A0A1A8HT54</accession>
<reference evidence="1" key="1">
    <citation type="submission" date="2016-05" db="EMBL/GenBank/DDBJ databases">
        <authorList>
            <person name="Lavstsen T."/>
            <person name="Jespersen J.S."/>
        </authorList>
    </citation>
    <scope>NUCLEOTIDE SEQUENCE</scope>
    <source>
        <tissue evidence="1">Brain</tissue>
    </source>
</reference>
<sequence>WMTCSTSLLSMNPSCQCFRLRRVFLSHSGPLSTTLAWLKHHSLPGFVADYVPLRPHGPSSDATSSRIMHHVTKLRSSLT</sequence>